<dbReference type="InterPro" id="IPR057136">
    <property type="entry name" value="At2g35280_TPR_dom"/>
</dbReference>
<dbReference type="PANTHER" id="PTHR33784:SF10">
    <property type="entry name" value="F-BOX PROTEIN"/>
    <property type="match status" value="1"/>
</dbReference>
<proteinExistence type="predicted"/>
<feature type="domain" description="F-box" evidence="1">
    <location>
        <begin position="53"/>
        <end position="102"/>
    </location>
</feature>
<protein>
    <submittedName>
        <fullName evidence="2">Predicted protein</fullName>
    </submittedName>
</protein>
<reference evidence="3" key="1">
    <citation type="journal article" date="2011" name="Nat. Genet.">
        <title>The Arabidopsis lyrata genome sequence and the basis of rapid genome size change.</title>
        <authorList>
            <person name="Hu T.T."/>
            <person name="Pattyn P."/>
            <person name="Bakker E.G."/>
            <person name="Cao J."/>
            <person name="Cheng J.-F."/>
            <person name="Clark R.M."/>
            <person name="Fahlgren N."/>
            <person name="Fawcett J.A."/>
            <person name="Grimwood J."/>
            <person name="Gundlach H."/>
            <person name="Haberer G."/>
            <person name="Hollister J.D."/>
            <person name="Ossowski S."/>
            <person name="Ottilar R.P."/>
            <person name="Salamov A.A."/>
            <person name="Schneeberger K."/>
            <person name="Spannagl M."/>
            <person name="Wang X."/>
            <person name="Yang L."/>
            <person name="Nasrallah M.E."/>
            <person name="Bergelson J."/>
            <person name="Carrington J.C."/>
            <person name="Gaut B.S."/>
            <person name="Schmutz J."/>
            <person name="Mayer K.F.X."/>
            <person name="Van de Peer Y."/>
            <person name="Grigoriev I.V."/>
            <person name="Nordborg M."/>
            <person name="Weigel D."/>
            <person name="Guo Y.-L."/>
        </authorList>
    </citation>
    <scope>NUCLEOTIDE SEQUENCE [LARGE SCALE GENOMIC DNA]</scope>
    <source>
        <strain evidence="3">cv. MN47</strain>
    </source>
</reference>
<name>D7KS61_ARALL</name>
<evidence type="ECO:0000313" key="3">
    <source>
        <dbReference type="Proteomes" id="UP000008694"/>
    </source>
</evidence>
<dbReference type="SUPFAM" id="SSF81383">
    <property type="entry name" value="F-box domain"/>
    <property type="match status" value="1"/>
</dbReference>
<dbReference type="eggNOG" id="KOG0851">
    <property type="taxonomic scope" value="Eukaryota"/>
</dbReference>
<dbReference type="Pfam" id="PF23310">
    <property type="entry name" value="TPR_27"/>
    <property type="match status" value="1"/>
</dbReference>
<dbReference type="STRING" id="81972.D7KS61"/>
<dbReference type="Pfam" id="PF00646">
    <property type="entry name" value="F-box"/>
    <property type="match status" value="1"/>
</dbReference>
<evidence type="ECO:0000259" key="1">
    <source>
        <dbReference type="PROSITE" id="PS50181"/>
    </source>
</evidence>
<dbReference type="InterPro" id="IPR001810">
    <property type="entry name" value="F-box_dom"/>
</dbReference>
<dbReference type="Proteomes" id="UP000008694">
    <property type="component" value="Unassembled WGS sequence"/>
</dbReference>
<dbReference type="EMBL" id="GL348714">
    <property type="protein sequence ID" value="EFH65255.1"/>
    <property type="molecule type" value="Genomic_DNA"/>
</dbReference>
<evidence type="ECO:0000313" key="2">
    <source>
        <dbReference type="EMBL" id="EFH65255.1"/>
    </source>
</evidence>
<dbReference type="InterPro" id="IPR036047">
    <property type="entry name" value="F-box-like_dom_sf"/>
</dbReference>
<keyword evidence="3" id="KW-1185">Reference proteome</keyword>
<organism evidence="3">
    <name type="scientific">Arabidopsis lyrata subsp. lyrata</name>
    <name type="common">Lyre-leaved rock-cress</name>
    <dbReference type="NCBI Taxonomy" id="81972"/>
    <lineage>
        <taxon>Eukaryota</taxon>
        <taxon>Viridiplantae</taxon>
        <taxon>Streptophyta</taxon>
        <taxon>Embryophyta</taxon>
        <taxon>Tracheophyta</taxon>
        <taxon>Spermatophyta</taxon>
        <taxon>Magnoliopsida</taxon>
        <taxon>eudicotyledons</taxon>
        <taxon>Gunneridae</taxon>
        <taxon>Pentapetalae</taxon>
        <taxon>rosids</taxon>
        <taxon>malvids</taxon>
        <taxon>Brassicales</taxon>
        <taxon>Brassicaceae</taxon>
        <taxon>Camelineae</taxon>
        <taxon>Arabidopsis</taxon>
    </lineage>
</organism>
<dbReference type="AlphaFoldDB" id="D7KS61"/>
<accession>D7KS61</accession>
<dbReference type="HOGENOM" id="CLU_075437_0_0_1"/>
<dbReference type="InterPro" id="IPR040338">
    <property type="entry name" value="At1g67623-like"/>
</dbReference>
<dbReference type="Gramene" id="Al_scaffold_0002_2190">
    <property type="protein sequence ID" value="Al_scaffold_0002_2190"/>
    <property type="gene ID" value="Al_scaffold_0002_2190"/>
</dbReference>
<gene>
    <name evidence="2" type="ORF">ARALYDRAFT_677040</name>
</gene>
<dbReference type="PROSITE" id="PS50181">
    <property type="entry name" value="FBOX"/>
    <property type="match status" value="1"/>
</dbReference>
<dbReference type="PANTHER" id="PTHR33784">
    <property type="entry name" value="OS05G0482100 PROTEIN"/>
    <property type="match status" value="1"/>
</dbReference>
<sequence length="289" mass="33667">MVLVFFGNIFVKAHLTSMGKRVFVGISIIMMTSIYAVSSSHSPSLEKQISNSPRDQYSLPEDLLVEISSCVAASSLSEISNLRLVSKSFKRISNDRYVLRRLSLNEIPLFPWFRNRGKFHNFIKRCRKNGNPEAIYRKGLVDYFHRNSSKRQRDKGLKHIAKVANKGNQEAQYVYGLILICLGGETKQKGFKILSSLRKPLMSSTLEEMEKHRKKIRNEMWWCGEPMMRHLKRRYVRVNCNCDGRTDIFFVKNSGWDRYGEHNDMITCSACEICLWHHEVKLFFANIEE</sequence>